<feature type="region of interest" description="Disordered" evidence="5">
    <location>
        <begin position="201"/>
        <end position="428"/>
    </location>
</feature>
<sequence length="428" mass="48671">MWPPPPNVPSQLNLEDLRDKCGVEGKCIEKVEKEVCVLLHPIHSKDIRRGVTQELDAMLTRSSHQLGGLPLAYENPRLVSSHGWLFDTNPFNHLLVCTTFYVFNPKVGSIVDGVVKRKSPGHLGCLVHGRFNVSVLRTQDAKNQEWNGMQLEEGDQVKLKLVDVKLGYYMPYFKAELDPESVEEAVKARARNTFNTKITFDEDSGISSNEADESLSNQKVKNKKITFNNSSEEEEEQEKRENKKCKREKKSKQIKKKGQEEVEESKSSGNKSKKKKKVKEEMCTGTDDDVSEEKLRKKLKKRKNKELPVSIKTEMCTDNESTSGRPKKRKRHDEEEQPEESSDEVRHQKKKRKTYAGTPAAETSFESPKKSKGRKSVDGNLTPIVANIKEEVKDSSFHMTSNSPQSERKKRKSLDTVKVPKQGTSKGK</sequence>
<dbReference type="InterPro" id="IPR045113">
    <property type="entry name" value="Rpb7-like"/>
</dbReference>
<dbReference type="GO" id="GO:0006362">
    <property type="term" value="P:transcription elongation by RNA polymerase I"/>
    <property type="evidence" value="ECO:0007669"/>
    <property type="project" value="TreeGrafter"/>
</dbReference>
<name>A0AAE1ETJ5_PETCI</name>
<keyword evidence="4" id="KW-0539">Nucleus</keyword>
<feature type="compositionally biased region" description="Basic residues" evidence="5">
    <location>
        <begin position="242"/>
        <end position="256"/>
    </location>
</feature>
<evidence type="ECO:0000256" key="3">
    <source>
        <dbReference type="ARBA" id="ARBA00023163"/>
    </source>
</evidence>
<dbReference type="EMBL" id="JAWQEG010004584">
    <property type="protein sequence ID" value="KAK3861018.1"/>
    <property type="molecule type" value="Genomic_DNA"/>
</dbReference>
<dbReference type="PANTHER" id="PTHR12709:SF5">
    <property type="entry name" value="DNA-DIRECTED RNA POLYMERASE I SUBUNIT RPA43"/>
    <property type="match status" value="1"/>
</dbReference>
<keyword evidence="3" id="KW-0804">Transcription</keyword>
<dbReference type="AlphaFoldDB" id="A0AAE1ETJ5"/>
<keyword evidence="7" id="KW-1185">Reference proteome</keyword>
<accession>A0AAE1ETJ5</accession>
<dbReference type="GO" id="GO:0006352">
    <property type="term" value="P:DNA-templated transcription initiation"/>
    <property type="evidence" value="ECO:0007669"/>
    <property type="project" value="InterPro"/>
</dbReference>
<evidence type="ECO:0000256" key="2">
    <source>
        <dbReference type="ARBA" id="ARBA00022478"/>
    </source>
</evidence>
<feature type="compositionally biased region" description="Basic and acidic residues" evidence="5">
    <location>
        <begin position="257"/>
        <end position="266"/>
    </location>
</feature>
<dbReference type="InterPro" id="IPR036898">
    <property type="entry name" value="RNA_pol_Rpb7-like_N_sf"/>
</dbReference>
<comment type="caution">
    <text evidence="6">The sequence shown here is derived from an EMBL/GenBank/DDBJ whole genome shotgun (WGS) entry which is preliminary data.</text>
</comment>
<organism evidence="6 7">
    <name type="scientific">Petrolisthes cinctipes</name>
    <name type="common">Flat porcelain crab</name>
    <dbReference type="NCBI Taxonomy" id="88211"/>
    <lineage>
        <taxon>Eukaryota</taxon>
        <taxon>Metazoa</taxon>
        <taxon>Ecdysozoa</taxon>
        <taxon>Arthropoda</taxon>
        <taxon>Crustacea</taxon>
        <taxon>Multicrustacea</taxon>
        <taxon>Malacostraca</taxon>
        <taxon>Eumalacostraca</taxon>
        <taxon>Eucarida</taxon>
        <taxon>Decapoda</taxon>
        <taxon>Pleocyemata</taxon>
        <taxon>Anomura</taxon>
        <taxon>Galatheoidea</taxon>
        <taxon>Porcellanidae</taxon>
        <taxon>Petrolisthes</taxon>
    </lineage>
</organism>
<protein>
    <recommendedName>
        <fullName evidence="8">DNA-directed RNA polymerase I subunit RPA43</fullName>
    </recommendedName>
</protein>
<dbReference type="Proteomes" id="UP001286313">
    <property type="component" value="Unassembled WGS sequence"/>
</dbReference>
<dbReference type="PANTHER" id="PTHR12709">
    <property type="entry name" value="DNA-DIRECTED RNA POLYMERASE II, III"/>
    <property type="match status" value="1"/>
</dbReference>
<evidence type="ECO:0000256" key="4">
    <source>
        <dbReference type="ARBA" id="ARBA00023242"/>
    </source>
</evidence>
<dbReference type="Gene3D" id="3.30.1490.120">
    <property type="entry name" value="RNA polymerase Rpb7-like, N-terminal domain"/>
    <property type="match status" value="1"/>
</dbReference>
<gene>
    <name evidence="6" type="ORF">Pcinc_032973</name>
</gene>
<keyword evidence="2" id="KW-0240">DNA-directed RNA polymerase</keyword>
<evidence type="ECO:0000256" key="5">
    <source>
        <dbReference type="SAM" id="MobiDB-lite"/>
    </source>
</evidence>
<comment type="subcellular location">
    <subcellularLocation>
        <location evidence="1">Nucleus</location>
    </subcellularLocation>
</comment>
<evidence type="ECO:0000313" key="7">
    <source>
        <dbReference type="Proteomes" id="UP001286313"/>
    </source>
</evidence>
<evidence type="ECO:0008006" key="8">
    <source>
        <dbReference type="Google" id="ProtNLM"/>
    </source>
</evidence>
<proteinExistence type="predicted"/>
<dbReference type="GO" id="GO:0005736">
    <property type="term" value="C:RNA polymerase I complex"/>
    <property type="evidence" value="ECO:0007669"/>
    <property type="project" value="TreeGrafter"/>
</dbReference>
<evidence type="ECO:0000256" key="1">
    <source>
        <dbReference type="ARBA" id="ARBA00004123"/>
    </source>
</evidence>
<feature type="compositionally biased region" description="Polar residues" evidence="5">
    <location>
        <begin position="205"/>
        <end position="219"/>
    </location>
</feature>
<evidence type="ECO:0000313" key="6">
    <source>
        <dbReference type="EMBL" id="KAK3861018.1"/>
    </source>
</evidence>
<reference evidence="6" key="1">
    <citation type="submission" date="2023-10" db="EMBL/GenBank/DDBJ databases">
        <title>Genome assemblies of two species of porcelain crab, Petrolisthes cinctipes and Petrolisthes manimaculis (Anomura: Porcellanidae).</title>
        <authorList>
            <person name="Angst P."/>
        </authorList>
    </citation>
    <scope>NUCLEOTIDE SEQUENCE</scope>
    <source>
        <strain evidence="6">PB745_01</strain>
        <tissue evidence="6">Gill</tissue>
    </source>
</reference>